<evidence type="ECO:0000313" key="2">
    <source>
        <dbReference type="Proteomes" id="UP001153076"/>
    </source>
</evidence>
<accession>A0A9Q1K2R2</accession>
<protein>
    <recommendedName>
        <fullName evidence="3">DDE Tnp4 domain-containing protein</fullName>
    </recommendedName>
</protein>
<gene>
    <name evidence="1" type="ORF">Cgig2_014264</name>
</gene>
<dbReference type="Proteomes" id="UP001153076">
    <property type="component" value="Unassembled WGS sequence"/>
</dbReference>
<reference evidence="1" key="1">
    <citation type="submission" date="2022-04" db="EMBL/GenBank/DDBJ databases">
        <title>Carnegiea gigantea Genome sequencing and assembly v2.</title>
        <authorList>
            <person name="Copetti D."/>
            <person name="Sanderson M.J."/>
            <person name="Burquez A."/>
            <person name="Wojciechowski M.F."/>
        </authorList>
    </citation>
    <scope>NUCLEOTIDE SEQUENCE</scope>
    <source>
        <strain evidence="1">SGP5-SGP5p</strain>
        <tissue evidence="1">Aerial part</tissue>
    </source>
</reference>
<keyword evidence="2" id="KW-1185">Reference proteome</keyword>
<organism evidence="1 2">
    <name type="scientific">Carnegiea gigantea</name>
    <dbReference type="NCBI Taxonomy" id="171969"/>
    <lineage>
        <taxon>Eukaryota</taxon>
        <taxon>Viridiplantae</taxon>
        <taxon>Streptophyta</taxon>
        <taxon>Embryophyta</taxon>
        <taxon>Tracheophyta</taxon>
        <taxon>Spermatophyta</taxon>
        <taxon>Magnoliopsida</taxon>
        <taxon>eudicotyledons</taxon>
        <taxon>Gunneridae</taxon>
        <taxon>Pentapetalae</taxon>
        <taxon>Caryophyllales</taxon>
        <taxon>Cactineae</taxon>
        <taxon>Cactaceae</taxon>
        <taxon>Cactoideae</taxon>
        <taxon>Echinocereeae</taxon>
        <taxon>Carnegiea</taxon>
    </lineage>
</organism>
<dbReference type="AlphaFoldDB" id="A0A9Q1K2R2"/>
<name>A0A9Q1K2R2_9CARY</name>
<sequence>MAAHEAVKLLAVKAFSHLKGTWRILSKVMWRPDKRKLPSIILASCLLHNIMIDRGDKLHSDIVWPGHHDLGYEEQYCGHVSALGSTMRENLVNRAPVANPSQNKRTADNRSFRSQEVLRVNYLQISRFRLQIFASHFTGSFDTPSLISFITIVLEDGHTYNEEPSSIFKDCEATRV</sequence>
<evidence type="ECO:0000313" key="1">
    <source>
        <dbReference type="EMBL" id="KAJ8435683.1"/>
    </source>
</evidence>
<evidence type="ECO:0008006" key="3">
    <source>
        <dbReference type="Google" id="ProtNLM"/>
    </source>
</evidence>
<dbReference type="OrthoDB" id="2668416at2759"/>
<comment type="caution">
    <text evidence="1">The sequence shown here is derived from an EMBL/GenBank/DDBJ whole genome shotgun (WGS) entry which is preliminary data.</text>
</comment>
<dbReference type="EMBL" id="JAKOGI010000395">
    <property type="protein sequence ID" value="KAJ8435683.1"/>
    <property type="molecule type" value="Genomic_DNA"/>
</dbReference>
<proteinExistence type="predicted"/>